<evidence type="ECO:0000313" key="2">
    <source>
        <dbReference type="Proteomes" id="UP000694240"/>
    </source>
</evidence>
<reference evidence="1 2" key="1">
    <citation type="submission" date="2020-12" db="EMBL/GenBank/DDBJ databases">
        <title>Concerted genomic and epigenomic changes stabilize Arabidopsis allopolyploids.</title>
        <authorList>
            <person name="Chen Z."/>
        </authorList>
    </citation>
    <scope>NUCLEOTIDE SEQUENCE [LARGE SCALE GENOMIC DNA]</scope>
    <source>
        <strain evidence="1">Allo738</strain>
        <tissue evidence="1">Leaf</tissue>
    </source>
</reference>
<sequence>MAIFSRTKRVTDPLDDDAKARIFKSHGCILDQDSPRLYELVHGFFEDGPEETFYDSDSKLSENSVVECPSEASEEILRMAVSLSDSDPYQNLLLAHVLRAVEAYSGFRSRNKSVFGDKVVSFLRELGYNAAVCVSKWTSSAKLIAGSYQFIDVVYKPSDNDQTAVRYFVDLDFASEFEIARPTREYTRVLQLLPNVFVGKEENLRTIVRESCDAAKRSLKSRGLSLPPWRRSSYLQHKWFGPYKRKVGSSLGVKPLNSDAVSCRSLGYDDGAVNTRLFIRA</sequence>
<dbReference type="Proteomes" id="UP000694240">
    <property type="component" value="Chromosome 8"/>
</dbReference>
<dbReference type="InterPro" id="IPR006502">
    <property type="entry name" value="PDDEXK-like"/>
</dbReference>
<protein>
    <submittedName>
        <fullName evidence="1">PDDEXK-like</fullName>
    </submittedName>
</protein>
<dbReference type="Pfam" id="PF04720">
    <property type="entry name" value="PDDEXK_6"/>
    <property type="match status" value="1"/>
</dbReference>
<gene>
    <name evidence="1" type="ORF">ISN45_Aa03g028180</name>
</gene>
<dbReference type="EMBL" id="JAEFBK010000008">
    <property type="protein sequence ID" value="KAG7578645.1"/>
    <property type="molecule type" value="Genomic_DNA"/>
</dbReference>
<dbReference type="PANTHER" id="PTHR31579">
    <property type="entry name" value="OS03G0796600 PROTEIN"/>
    <property type="match status" value="1"/>
</dbReference>
<name>A0A8T2AZY0_9BRAS</name>
<dbReference type="AlphaFoldDB" id="A0A8T2AZY0"/>
<proteinExistence type="predicted"/>
<accession>A0A8T2AZY0</accession>
<keyword evidence="2" id="KW-1185">Reference proteome</keyword>
<comment type="caution">
    <text evidence="1">The sequence shown here is derived from an EMBL/GenBank/DDBJ whole genome shotgun (WGS) entry which is preliminary data.</text>
</comment>
<dbReference type="PANTHER" id="PTHR31579:SF93">
    <property type="entry name" value="IMPORT ATP-BINDING PROTEIN, PUTATIVE (DUF506)-RELATED"/>
    <property type="match status" value="1"/>
</dbReference>
<dbReference type="NCBIfam" id="TIGR01615">
    <property type="entry name" value="A_thal_3542"/>
    <property type="match status" value="1"/>
</dbReference>
<organism evidence="1 2">
    <name type="scientific">Arabidopsis thaliana x Arabidopsis arenosa</name>
    <dbReference type="NCBI Taxonomy" id="1240361"/>
    <lineage>
        <taxon>Eukaryota</taxon>
        <taxon>Viridiplantae</taxon>
        <taxon>Streptophyta</taxon>
        <taxon>Embryophyta</taxon>
        <taxon>Tracheophyta</taxon>
        <taxon>Spermatophyta</taxon>
        <taxon>Magnoliopsida</taxon>
        <taxon>eudicotyledons</taxon>
        <taxon>Gunneridae</taxon>
        <taxon>Pentapetalae</taxon>
        <taxon>rosids</taxon>
        <taxon>malvids</taxon>
        <taxon>Brassicales</taxon>
        <taxon>Brassicaceae</taxon>
        <taxon>Camelineae</taxon>
        <taxon>Arabidopsis</taxon>
    </lineage>
</organism>
<evidence type="ECO:0000313" key="1">
    <source>
        <dbReference type="EMBL" id="KAG7578645.1"/>
    </source>
</evidence>